<dbReference type="RefSeq" id="WP_213494628.1">
    <property type="nucleotide sequence ID" value="NZ_CP074694.1"/>
</dbReference>
<evidence type="ECO:0000313" key="1">
    <source>
        <dbReference type="EMBL" id="QVL30745.1"/>
    </source>
</evidence>
<reference evidence="1" key="1">
    <citation type="submission" date="2021-05" db="EMBL/GenBank/DDBJ databases">
        <title>Complete genome sequence of the cellulolytic planctomycete Telmatocola sphagniphila SP2T and characterization of the first cellulase from planctomycetes.</title>
        <authorList>
            <person name="Rakitin A.L."/>
            <person name="Beletsky A.V."/>
            <person name="Naumoff D.G."/>
            <person name="Kulichevskaya I.S."/>
            <person name="Mardanov A.V."/>
            <person name="Ravin N.V."/>
            <person name="Dedysh S.N."/>
        </authorList>
    </citation>
    <scope>NUCLEOTIDE SEQUENCE</scope>
    <source>
        <strain evidence="1">SP2T</strain>
    </source>
</reference>
<proteinExistence type="predicted"/>
<keyword evidence="2" id="KW-1185">Reference proteome</keyword>
<dbReference type="KEGG" id="tsph:KIH39_18045"/>
<dbReference type="Proteomes" id="UP000676194">
    <property type="component" value="Chromosome"/>
</dbReference>
<gene>
    <name evidence="1" type="ORF">KIH39_18045</name>
</gene>
<name>A0A8E6ETZ6_9BACT</name>
<organism evidence="1 2">
    <name type="scientific">Telmatocola sphagniphila</name>
    <dbReference type="NCBI Taxonomy" id="1123043"/>
    <lineage>
        <taxon>Bacteria</taxon>
        <taxon>Pseudomonadati</taxon>
        <taxon>Planctomycetota</taxon>
        <taxon>Planctomycetia</taxon>
        <taxon>Gemmatales</taxon>
        <taxon>Gemmataceae</taxon>
    </lineage>
</organism>
<dbReference type="AlphaFoldDB" id="A0A8E6ETZ6"/>
<protein>
    <submittedName>
        <fullName evidence="1">Uncharacterized protein</fullName>
    </submittedName>
</protein>
<sequence>MNDPVFTTVLSKLRSWRSEVILQDLGDPEKQQDGLQLKLELDEAISWLELCQKYDIHPSSKVLVLPVPLTVTPSSEYRLIEDNETDDREKWIEAKVNGQFIRPLPGSLIVENSYRRRTTAT</sequence>
<accession>A0A8E6ETZ6</accession>
<dbReference type="EMBL" id="CP074694">
    <property type="protein sequence ID" value="QVL30745.1"/>
    <property type="molecule type" value="Genomic_DNA"/>
</dbReference>
<evidence type="ECO:0000313" key="2">
    <source>
        <dbReference type="Proteomes" id="UP000676194"/>
    </source>
</evidence>